<comment type="similarity">
    <text evidence="1">Belongs to the NATD1 family.</text>
</comment>
<feature type="domain" description="N-acetyltransferase" evidence="4">
    <location>
        <begin position="19"/>
        <end position="108"/>
    </location>
</feature>
<dbReference type="PANTHER" id="PTHR31435:SF9">
    <property type="entry name" value="PROTEIN NATD1"/>
    <property type="match status" value="1"/>
</dbReference>
<accession>A0AA88SF03</accession>
<dbReference type="Proteomes" id="UP001187315">
    <property type="component" value="Unassembled WGS sequence"/>
</dbReference>
<dbReference type="PROSITE" id="PS51729">
    <property type="entry name" value="GNAT_YJDJ"/>
    <property type="match status" value="1"/>
</dbReference>
<proteinExistence type="inferred from homology"/>
<organism evidence="5 6">
    <name type="scientific">Tachysurus vachellii</name>
    <name type="common">Darkbarbel catfish</name>
    <name type="synonym">Pelteobagrus vachellii</name>
    <dbReference type="NCBI Taxonomy" id="175792"/>
    <lineage>
        <taxon>Eukaryota</taxon>
        <taxon>Metazoa</taxon>
        <taxon>Chordata</taxon>
        <taxon>Craniata</taxon>
        <taxon>Vertebrata</taxon>
        <taxon>Euteleostomi</taxon>
        <taxon>Actinopterygii</taxon>
        <taxon>Neopterygii</taxon>
        <taxon>Teleostei</taxon>
        <taxon>Ostariophysi</taxon>
        <taxon>Siluriformes</taxon>
        <taxon>Bagridae</taxon>
        <taxon>Tachysurus</taxon>
    </lineage>
</organism>
<name>A0AA88SF03_TACVA</name>
<evidence type="ECO:0000259" key="4">
    <source>
        <dbReference type="PROSITE" id="PS51729"/>
    </source>
</evidence>
<dbReference type="Gene3D" id="3.40.630.30">
    <property type="match status" value="1"/>
</dbReference>
<evidence type="ECO:0000256" key="2">
    <source>
        <dbReference type="ARBA" id="ARBA00020243"/>
    </source>
</evidence>
<dbReference type="PANTHER" id="PTHR31435">
    <property type="entry name" value="PROTEIN NATD1"/>
    <property type="match status" value="1"/>
</dbReference>
<evidence type="ECO:0000313" key="6">
    <source>
        <dbReference type="Proteomes" id="UP001187315"/>
    </source>
</evidence>
<protein>
    <recommendedName>
        <fullName evidence="2">Protein NATD1</fullName>
    </recommendedName>
    <alternativeName>
        <fullName evidence="3">N-acetyltransferase domain-containing protein 1</fullName>
    </alternativeName>
</protein>
<evidence type="ECO:0000256" key="1">
    <source>
        <dbReference type="ARBA" id="ARBA00006233"/>
    </source>
</evidence>
<evidence type="ECO:0000256" key="3">
    <source>
        <dbReference type="ARBA" id="ARBA00031876"/>
    </source>
</evidence>
<sequence>MAQAAQMNVIEINSPVRVEHDKKRRQFTIRLNGSYDRAVLLYEYVGKKTVDLQHTEVPDAFRGRGIAKHLAKSNVQDFRFSKKECDHTYKCIFKFHLSLESQWFSSCTRQFLGSPLCISKWQRWILWSRKTSGLT</sequence>
<comment type="caution">
    <text evidence="5">The sequence shown here is derived from an EMBL/GenBank/DDBJ whole genome shotgun (WGS) entry which is preliminary data.</text>
</comment>
<reference evidence="5" key="1">
    <citation type="submission" date="2023-08" db="EMBL/GenBank/DDBJ databases">
        <title>Pelteobagrus vachellii genome.</title>
        <authorList>
            <person name="Liu H."/>
        </authorList>
    </citation>
    <scope>NUCLEOTIDE SEQUENCE</scope>
    <source>
        <strain evidence="5">PRFRI_2022a</strain>
        <tissue evidence="5">Muscle</tissue>
    </source>
</reference>
<dbReference type="InterPro" id="IPR016181">
    <property type="entry name" value="Acyl_CoA_acyltransferase"/>
</dbReference>
<dbReference type="EMBL" id="JAVHJS010000018">
    <property type="protein sequence ID" value="KAK2829556.1"/>
    <property type="molecule type" value="Genomic_DNA"/>
</dbReference>
<dbReference type="InterPro" id="IPR031165">
    <property type="entry name" value="GNAT_YJDJ"/>
</dbReference>
<gene>
    <name evidence="5" type="ORF">Q7C36_017546</name>
</gene>
<dbReference type="SUPFAM" id="SSF55729">
    <property type="entry name" value="Acyl-CoA N-acyltransferases (Nat)"/>
    <property type="match status" value="1"/>
</dbReference>
<dbReference type="InterPro" id="IPR045057">
    <property type="entry name" value="Gcn5-rel_NAT"/>
</dbReference>
<keyword evidence="6" id="KW-1185">Reference proteome</keyword>
<evidence type="ECO:0000313" key="5">
    <source>
        <dbReference type="EMBL" id="KAK2829556.1"/>
    </source>
</evidence>
<dbReference type="AlphaFoldDB" id="A0AA88SF03"/>
<dbReference type="Pfam" id="PF14542">
    <property type="entry name" value="Acetyltransf_CG"/>
    <property type="match status" value="1"/>
</dbReference>